<feature type="transmembrane region" description="Helical" evidence="1">
    <location>
        <begin position="7"/>
        <end position="32"/>
    </location>
</feature>
<evidence type="ECO:0000313" key="2">
    <source>
        <dbReference type="EMBL" id="MBE8716480.1"/>
    </source>
</evidence>
<dbReference type="AlphaFoldDB" id="A0A928V3E6"/>
<evidence type="ECO:0000313" key="3">
    <source>
        <dbReference type="Proteomes" id="UP000652567"/>
    </source>
</evidence>
<dbReference type="EMBL" id="PRDL01000001">
    <property type="protein sequence ID" value="MBE8716480.1"/>
    <property type="molecule type" value="Genomic_DNA"/>
</dbReference>
<reference evidence="2" key="1">
    <citation type="submission" date="2018-07" db="EMBL/GenBank/DDBJ databases">
        <title>Genome assembly of strain Ka43.</title>
        <authorList>
            <person name="Kukolya J."/>
            <person name="Nagy I."/>
            <person name="Horvath B."/>
            <person name="Toth A."/>
        </authorList>
    </citation>
    <scope>NUCLEOTIDE SEQUENCE</scope>
    <source>
        <strain evidence="2">KB43</strain>
    </source>
</reference>
<name>A0A928V3E6_9GAMM</name>
<keyword evidence="3" id="KW-1185">Reference proteome</keyword>
<dbReference type="RefSeq" id="WP_193907595.1">
    <property type="nucleotide sequence ID" value="NZ_PRDL01000001.1"/>
</dbReference>
<organism evidence="2 3">
    <name type="scientific">Cellvibrio polysaccharolyticus</name>
    <dbReference type="NCBI Taxonomy" id="2082724"/>
    <lineage>
        <taxon>Bacteria</taxon>
        <taxon>Pseudomonadati</taxon>
        <taxon>Pseudomonadota</taxon>
        <taxon>Gammaproteobacteria</taxon>
        <taxon>Cellvibrionales</taxon>
        <taxon>Cellvibrionaceae</taxon>
        <taxon>Cellvibrio</taxon>
    </lineage>
</organism>
<dbReference type="InterPro" id="IPR032092">
    <property type="entry name" value="PilW"/>
</dbReference>
<evidence type="ECO:0000256" key="1">
    <source>
        <dbReference type="SAM" id="Phobius"/>
    </source>
</evidence>
<comment type="caution">
    <text evidence="2">The sequence shown here is derived from an EMBL/GenBank/DDBJ whole genome shotgun (WGS) entry which is preliminary data.</text>
</comment>
<dbReference type="Pfam" id="PF07963">
    <property type="entry name" value="N_methyl"/>
    <property type="match status" value="1"/>
</dbReference>
<accession>A0A928V3E6</accession>
<dbReference type="PROSITE" id="PS00409">
    <property type="entry name" value="PROKAR_NTER_METHYL"/>
    <property type="match status" value="1"/>
</dbReference>
<dbReference type="Pfam" id="PF16074">
    <property type="entry name" value="PilW"/>
    <property type="match status" value="1"/>
</dbReference>
<gene>
    <name evidence="2" type="ORF">C4F51_04680</name>
</gene>
<keyword evidence="1" id="KW-0472">Membrane</keyword>
<dbReference type="InterPro" id="IPR012902">
    <property type="entry name" value="N_methyl_site"/>
</dbReference>
<protein>
    <submittedName>
        <fullName evidence="2">Prepilin-type N-terminal cleavage/methylation domain-containing protein</fullName>
    </submittedName>
</protein>
<keyword evidence="1" id="KW-0812">Transmembrane</keyword>
<dbReference type="NCBIfam" id="TIGR02532">
    <property type="entry name" value="IV_pilin_GFxxxE"/>
    <property type="match status" value="1"/>
</dbReference>
<sequence length="331" mass="35591">MKKNQQGLSLVELLIAMALGLVLMGGVIHVFLSSRMVFSTQQAISRVQESGRLAMEFIAEDTRMAGYMGCLDRTIQPEIAITTPDAFWENFEEPVRGYPSGDLPVGLNLNPAPVDGSDTLVIRSARGAMHYLSEKNITNSLKIFPGTNQGITIKAEEPVVVSNCVSARIFKPATVSAGGAGSASTITHGGGWGEGNSPSENFDVGAEMIPVSTTIYYIANNPANRPALYQKIGTSPAVEIIEGVESMALTFGLDTTGDNVVDSYKTTASMAAVDWPKASSVRVELLVQSNEANVLEDAQSYHFRDAMQDAPEDRRLRQVFSSLIAVRGRVN</sequence>
<dbReference type="Proteomes" id="UP000652567">
    <property type="component" value="Unassembled WGS sequence"/>
</dbReference>
<proteinExistence type="predicted"/>
<keyword evidence="1" id="KW-1133">Transmembrane helix</keyword>
<dbReference type="GO" id="GO:0043683">
    <property type="term" value="P:type IV pilus assembly"/>
    <property type="evidence" value="ECO:0007669"/>
    <property type="project" value="InterPro"/>
</dbReference>